<evidence type="ECO:0000313" key="3">
    <source>
        <dbReference type="Proteomes" id="UP000430272"/>
    </source>
</evidence>
<gene>
    <name evidence="2" type="ORF">GRI47_07965</name>
</gene>
<feature type="transmembrane region" description="Helical" evidence="1">
    <location>
        <begin position="44"/>
        <end position="67"/>
    </location>
</feature>
<keyword evidence="1" id="KW-0472">Membrane</keyword>
<comment type="caution">
    <text evidence="2">The sequence shown here is derived from an EMBL/GenBank/DDBJ whole genome shotgun (WGS) entry which is preliminary data.</text>
</comment>
<dbReference type="Proteomes" id="UP000430272">
    <property type="component" value="Unassembled WGS sequence"/>
</dbReference>
<evidence type="ECO:0000256" key="1">
    <source>
        <dbReference type="SAM" id="Phobius"/>
    </source>
</evidence>
<accession>A0A844Y9J6</accession>
<feature type="transmembrane region" description="Helical" evidence="1">
    <location>
        <begin position="12"/>
        <end position="32"/>
    </location>
</feature>
<sequence length="74" mass="8227">MSEPGGSPPAPAMGWHTASVAGLLYALLMCTWKRLDEGMGFDELAIRFAIYFVVFTIGFRLLINLWLKHRGAGR</sequence>
<protein>
    <submittedName>
        <fullName evidence="2">Uncharacterized protein</fullName>
    </submittedName>
</protein>
<reference evidence="2 3" key="1">
    <citation type="submission" date="2019-12" db="EMBL/GenBank/DDBJ databases">
        <title>Genomic-based taxomic classification of the family Erythrobacteraceae.</title>
        <authorList>
            <person name="Xu L."/>
        </authorList>
    </citation>
    <scope>NUCLEOTIDE SEQUENCE [LARGE SCALE GENOMIC DNA]</scope>
    <source>
        <strain evidence="2 3">JCM 17468</strain>
    </source>
</reference>
<evidence type="ECO:0000313" key="2">
    <source>
        <dbReference type="EMBL" id="MXO53943.1"/>
    </source>
</evidence>
<organism evidence="2 3">
    <name type="scientific">Qipengyuania pelagi</name>
    <dbReference type="NCBI Taxonomy" id="994320"/>
    <lineage>
        <taxon>Bacteria</taxon>
        <taxon>Pseudomonadati</taxon>
        <taxon>Pseudomonadota</taxon>
        <taxon>Alphaproteobacteria</taxon>
        <taxon>Sphingomonadales</taxon>
        <taxon>Erythrobacteraceae</taxon>
        <taxon>Qipengyuania</taxon>
    </lineage>
</organism>
<proteinExistence type="predicted"/>
<name>A0A844Y9J6_9SPHN</name>
<dbReference type="RefSeq" id="WP_344870281.1">
    <property type="nucleotide sequence ID" value="NZ_BAABDV010000001.1"/>
</dbReference>
<keyword evidence="1" id="KW-1133">Transmembrane helix</keyword>
<dbReference type="AlphaFoldDB" id="A0A844Y9J6"/>
<keyword evidence="3" id="KW-1185">Reference proteome</keyword>
<keyword evidence="1" id="KW-0812">Transmembrane</keyword>
<dbReference type="EMBL" id="WTYD01000001">
    <property type="protein sequence ID" value="MXO53943.1"/>
    <property type="molecule type" value="Genomic_DNA"/>
</dbReference>